<dbReference type="FunFam" id="3.30.200.20:FF:000172">
    <property type="entry name" value="cyclin-dependent kinase G-2 isoform X1"/>
    <property type="match status" value="1"/>
</dbReference>
<evidence type="ECO:0000256" key="1">
    <source>
        <dbReference type="ARBA" id="ARBA00006485"/>
    </source>
</evidence>
<dbReference type="CDD" id="cd07843">
    <property type="entry name" value="STKc_CDC2L1"/>
    <property type="match status" value="1"/>
</dbReference>
<dbReference type="InterPro" id="IPR045267">
    <property type="entry name" value="CDK11/PITSLRE_STKc"/>
</dbReference>
<feature type="region of interest" description="Disordered" evidence="7">
    <location>
        <begin position="1"/>
        <end position="29"/>
    </location>
</feature>
<accession>A0AAV8UYV0</accession>
<name>A0AAV8UYV0_9RHOD</name>
<dbReference type="PANTHER" id="PTHR24056:SF107">
    <property type="entry name" value="CYCLIN-DEPENDENT KINASE 11A-RELATED"/>
    <property type="match status" value="1"/>
</dbReference>
<evidence type="ECO:0000256" key="6">
    <source>
        <dbReference type="ARBA" id="ARBA00022840"/>
    </source>
</evidence>
<dbReference type="Pfam" id="PF00069">
    <property type="entry name" value="Pkinase"/>
    <property type="match status" value="1"/>
</dbReference>
<keyword evidence="2" id="KW-0723">Serine/threonine-protein kinase</keyword>
<gene>
    <name evidence="9" type="ORF">NDN08_002816</name>
</gene>
<keyword evidence="3" id="KW-0808">Transferase</keyword>
<keyword evidence="4" id="KW-0547">Nucleotide-binding</keyword>
<evidence type="ECO:0000259" key="8">
    <source>
        <dbReference type="PROSITE" id="PS50011"/>
    </source>
</evidence>
<dbReference type="GO" id="GO:0005634">
    <property type="term" value="C:nucleus"/>
    <property type="evidence" value="ECO:0007669"/>
    <property type="project" value="UniProtKB-ARBA"/>
</dbReference>
<sequence>MAADKRLSPEDRKRKADEGADTDQKQDESEEFALSFADGKYLSHLTGCRSVENYERLNFVDEGTYGRVWRARDIESGTIYALKQVKLSKESEGFPITCLREINILLSLRHENIVHVREVVVGSSMDLIFMVMEYCEHDLKEVLESMKRRKQPYSPSEVKSLMQQLLAGVNHLHENWVFHRDMKTSNLLVTNGGVLKVCDFGLARQFCDPSHDYTSTVVTLWYRAPEVLLGDKRYSRAIDIWSVGCIFAELCTLEALLPGKGELDQLNLMSKMLGSPTEEIWPGMSQLPNARKVKFSKQPYNFLRKKFPTTLTNNGFDLLNRMLTYDPEKRITASEAMKHPFFTEPPLPVDPSLIQTFPVEHNRRKC</sequence>
<organism evidence="9 10">
    <name type="scientific">Rhodosorus marinus</name>
    <dbReference type="NCBI Taxonomy" id="101924"/>
    <lineage>
        <taxon>Eukaryota</taxon>
        <taxon>Rhodophyta</taxon>
        <taxon>Stylonematophyceae</taxon>
        <taxon>Stylonematales</taxon>
        <taxon>Stylonemataceae</taxon>
        <taxon>Rhodosorus</taxon>
    </lineage>
</organism>
<evidence type="ECO:0000313" key="9">
    <source>
        <dbReference type="EMBL" id="KAJ8906323.1"/>
    </source>
</evidence>
<evidence type="ECO:0000256" key="3">
    <source>
        <dbReference type="ARBA" id="ARBA00022679"/>
    </source>
</evidence>
<keyword evidence="10" id="KW-1185">Reference proteome</keyword>
<dbReference type="SMART" id="SM00220">
    <property type="entry name" value="S_TKc"/>
    <property type="match status" value="1"/>
</dbReference>
<proteinExistence type="inferred from homology"/>
<evidence type="ECO:0000256" key="2">
    <source>
        <dbReference type="ARBA" id="ARBA00022527"/>
    </source>
</evidence>
<dbReference type="Gene3D" id="1.10.510.10">
    <property type="entry name" value="Transferase(Phosphotransferase) domain 1"/>
    <property type="match status" value="1"/>
</dbReference>
<dbReference type="GO" id="GO:0010556">
    <property type="term" value="P:regulation of macromolecule biosynthetic process"/>
    <property type="evidence" value="ECO:0007669"/>
    <property type="project" value="UniProtKB-ARBA"/>
</dbReference>
<comment type="caution">
    <text evidence="9">The sequence shown here is derived from an EMBL/GenBank/DDBJ whole genome shotgun (WGS) entry which is preliminary data.</text>
</comment>
<evidence type="ECO:0000313" key="10">
    <source>
        <dbReference type="Proteomes" id="UP001157974"/>
    </source>
</evidence>
<dbReference type="GO" id="GO:0005524">
    <property type="term" value="F:ATP binding"/>
    <property type="evidence" value="ECO:0007669"/>
    <property type="project" value="UniProtKB-KW"/>
</dbReference>
<dbReference type="FunFam" id="1.10.510.10:FF:000533">
    <property type="entry name" value="cyclin-dependent kinase 10"/>
    <property type="match status" value="1"/>
</dbReference>
<dbReference type="GO" id="GO:0080090">
    <property type="term" value="P:regulation of primary metabolic process"/>
    <property type="evidence" value="ECO:0007669"/>
    <property type="project" value="UniProtKB-ARBA"/>
</dbReference>
<evidence type="ECO:0000256" key="7">
    <source>
        <dbReference type="SAM" id="MobiDB-lite"/>
    </source>
</evidence>
<dbReference type="GO" id="GO:0007346">
    <property type="term" value="P:regulation of mitotic cell cycle"/>
    <property type="evidence" value="ECO:0007669"/>
    <property type="project" value="TreeGrafter"/>
</dbReference>
<reference evidence="9 10" key="1">
    <citation type="journal article" date="2023" name="Nat. Commun.">
        <title>Origin of minicircular mitochondrial genomes in red algae.</title>
        <authorList>
            <person name="Lee Y."/>
            <person name="Cho C.H."/>
            <person name="Lee Y.M."/>
            <person name="Park S.I."/>
            <person name="Yang J.H."/>
            <person name="West J.A."/>
            <person name="Bhattacharya D."/>
            <person name="Yoon H.S."/>
        </authorList>
    </citation>
    <scope>NUCLEOTIDE SEQUENCE [LARGE SCALE GENOMIC DNA]</scope>
    <source>
        <strain evidence="9 10">CCMP1338</strain>
        <tissue evidence="9">Whole cell</tissue>
    </source>
</reference>
<feature type="compositionally biased region" description="Basic and acidic residues" evidence="7">
    <location>
        <begin position="1"/>
        <end position="27"/>
    </location>
</feature>
<dbReference type="Gene3D" id="3.30.200.20">
    <property type="entry name" value="Phosphorylase Kinase, domain 1"/>
    <property type="match status" value="1"/>
</dbReference>
<dbReference type="PANTHER" id="PTHR24056">
    <property type="entry name" value="CELL DIVISION PROTEIN KINASE"/>
    <property type="match status" value="1"/>
</dbReference>
<dbReference type="InterPro" id="IPR050108">
    <property type="entry name" value="CDK"/>
</dbReference>
<comment type="similarity">
    <text evidence="1">Belongs to the protein kinase superfamily. CMGC Ser/Thr protein kinase family. CDC2/CDKX subfamily.</text>
</comment>
<dbReference type="InterPro" id="IPR008271">
    <property type="entry name" value="Ser/Thr_kinase_AS"/>
</dbReference>
<feature type="domain" description="Protein kinase" evidence="8">
    <location>
        <begin position="54"/>
        <end position="342"/>
    </location>
</feature>
<protein>
    <recommendedName>
        <fullName evidence="8">Protein kinase domain-containing protein</fullName>
    </recommendedName>
</protein>
<keyword evidence="5" id="KW-0418">Kinase</keyword>
<dbReference type="InterPro" id="IPR000719">
    <property type="entry name" value="Prot_kinase_dom"/>
</dbReference>
<dbReference type="PROSITE" id="PS00108">
    <property type="entry name" value="PROTEIN_KINASE_ST"/>
    <property type="match status" value="1"/>
</dbReference>
<dbReference type="AlphaFoldDB" id="A0AAV8UYV0"/>
<dbReference type="SUPFAM" id="SSF56112">
    <property type="entry name" value="Protein kinase-like (PK-like)"/>
    <property type="match status" value="1"/>
</dbReference>
<dbReference type="Proteomes" id="UP001157974">
    <property type="component" value="Unassembled WGS sequence"/>
</dbReference>
<evidence type="ECO:0000256" key="4">
    <source>
        <dbReference type="ARBA" id="ARBA00022741"/>
    </source>
</evidence>
<keyword evidence="6" id="KW-0067">ATP-binding</keyword>
<evidence type="ECO:0000256" key="5">
    <source>
        <dbReference type="ARBA" id="ARBA00022777"/>
    </source>
</evidence>
<dbReference type="EMBL" id="JAMWBK010000003">
    <property type="protein sequence ID" value="KAJ8906323.1"/>
    <property type="molecule type" value="Genomic_DNA"/>
</dbReference>
<dbReference type="InterPro" id="IPR011009">
    <property type="entry name" value="Kinase-like_dom_sf"/>
</dbReference>
<dbReference type="GO" id="GO:0004674">
    <property type="term" value="F:protein serine/threonine kinase activity"/>
    <property type="evidence" value="ECO:0007669"/>
    <property type="project" value="UniProtKB-KW"/>
</dbReference>
<dbReference type="PROSITE" id="PS50011">
    <property type="entry name" value="PROTEIN_KINASE_DOM"/>
    <property type="match status" value="1"/>
</dbReference>